<comment type="caution">
    <text evidence="3">The sequence shown here is derived from an EMBL/GenBank/DDBJ whole genome shotgun (WGS) entry which is preliminary data.</text>
</comment>
<organism evidence="3 4">
    <name type="scientific">Frischella japonica</name>
    <dbReference type="NCBI Taxonomy" id="2741544"/>
    <lineage>
        <taxon>Bacteria</taxon>
        <taxon>Pseudomonadati</taxon>
        <taxon>Pseudomonadota</taxon>
        <taxon>Gammaproteobacteria</taxon>
        <taxon>Orbales</taxon>
        <taxon>Orbaceae</taxon>
        <taxon>Frischella</taxon>
    </lineage>
</organism>
<sequence length="464" mass="53025">MKKRLMYALLLFSGLTQAEDTLDNYLFGAIIETANETSMYSRIDIPEDMYIHTSSTHLDDVRIFNNKKQPVPFALANQYEQKESIQTFPVIIYALDQQPKKPQNSSQDSLDVDQYHVNINSKDIQINVDKKKGKNIFTANYLLQIPDNIKLESGAIRQLTLDFDDNENPNWQAKAKLLYSYDLNNWQIASSNIPLMSLTDQNNHQSLKVHTIDIPAQSNDQIRYWLITLTSDQYIIPTIKQIEFTSKIRIPQQVQYPLKFDLIASDHEEAIYQLPSPQPVNEITIELQSSRTILPLSIFYKATDSDKDKSWHKLNDYIIRRNGDQDEPQKIILHDANITMKQLKIKAINASFTTAPNIIAYRNRINLIFNSGDNGPFTLAWGSTQATRVALPQHVLIPETQSIADLPEAHIGKIFKLAGKTDIESQNSKSTMLNWVIWLCLIAGAAFLVILGFKLFTEIKKSPQ</sequence>
<protein>
    <submittedName>
        <fullName evidence="3">DUF3999 family protein</fullName>
    </submittedName>
</protein>
<reference evidence="3 4" key="1">
    <citation type="submission" date="2020-06" db="EMBL/GenBank/DDBJ databases">
        <title>Frischella cerana isolated from Apis cerana gut homogenate.</title>
        <authorList>
            <person name="Wolter L.A."/>
            <person name="Suenami S."/>
            <person name="Miyazaki R."/>
        </authorList>
    </citation>
    <scope>NUCLEOTIDE SEQUENCE [LARGE SCALE GENOMIC DNA]</scope>
    <source>
        <strain evidence="3 4">Ac13</strain>
    </source>
</reference>
<dbReference type="RefSeq" id="WP_187756188.1">
    <property type="nucleotide sequence ID" value="NZ_JABURY010000020.1"/>
</dbReference>
<evidence type="ECO:0000313" key="3">
    <source>
        <dbReference type="EMBL" id="MBC9131742.1"/>
    </source>
</evidence>
<gene>
    <name evidence="3" type="ORF">FcAc13_10555</name>
</gene>
<evidence type="ECO:0000256" key="1">
    <source>
        <dbReference type="SAM" id="Phobius"/>
    </source>
</evidence>
<dbReference type="Proteomes" id="UP000651208">
    <property type="component" value="Unassembled WGS sequence"/>
</dbReference>
<keyword evidence="2" id="KW-0732">Signal</keyword>
<keyword evidence="4" id="KW-1185">Reference proteome</keyword>
<dbReference type="EMBL" id="JABURY010000020">
    <property type="protein sequence ID" value="MBC9131742.1"/>
    <property type="molecule type" value="Genomic_DNA"/>
</dbReference>
<feature type="chain" id="PRO_5046304391" evidence="2">
    <location>
        <begin position="19"/>
        <end position="464"/>
    </location>
</feature>
<dbReference type="InterPro" id="IPR025060">
    <property type="entry name" value="DUF3999"/>
</dbReference>
<keyword evidence="1" id="KW-1133">Transmembrane helix</keyword>
<dbReference type="Pfam" id="PF13163">
    <property type="entry name" value="DUF3999"/>
    <property type="match status" value="1"/>
</dbReference>
<evidence type="ECO:0000256" key="2">
    <source>
        <dbReference type="SAM" id="SignalP"/>
    </source>
</evidence>
<proteinExistence type="predicted"/>
<name>A0ABR7QZU7_9GAMM</name>
<feature type="signal peptide" evidence="2">
    <location>
        <begin position="1"/>
        <end position="18"/>
    </location>
</feature>
<keyword evidence="1" id="KW-0812">Transmembrane</keyword>
<evidence type="ECO:0000313" key="4">
    <source>
        <dbReference type="Proteomes" id="UP000651208"/>
    </source>
</evidence>
<accession>A0ABR7QZU7</accession>
<keyword evidence="1" id="KW-0472">Membrane</keyword>
<feature type="transmembrane region" description="Helical" evidence="1">
    <location>
        <begin position="435"/>
        <end position="456"/>
    </location>
</feature>